<keyword evidence="3" id="KW-1185">Reference proteome</keyword>
<proteinExistence type="predicted"/>
<evidence type="ECO:0000313" key="2">
    <source>
        <dbReference type="EMBL" id="ETF00959.1"/>
    </source>
</evidence>
<dbReference type="STRING" id="1424334.W822_20435"/>
<feature type="transmembrane region" description="Helical" evidence="1">
    <location>
        <begin position="22"/>
        <end position="39"/>
    </location>
</feature>
<keyword evidence="1" id="KW-0812">Transmembrane</keyword>
<sequence length="44" mass="4890">MQYDPVSGGRTHLACRPAETGLTRYFMISNLCFAGVFFFEGGKL</sequence>
<reference evidence="2 3" key="1">
    <citation type="journal article" date="2014" name="Genome Announc.">
        <title>Draft Genome Sequence of Advenella kashmirensis Strain W13003, a Polycyclic Aromatic Hydrocarbon-Degrading Bacterium.</title>
        <authorList>
            <person name="Wang X."/>
            <person name="Jin D."/>
            <person name="Zhou L."/>
            <person name="Wu L."/>
            <person name="An W."/>
            <person name="Zhao L."/>
        </authorList>
    </citation>
    <scope>NUCLEOTIDE SEQUENCE [LARGE SCALE GENOMIC DNA]</scope>
    <source>
        <strain evidence="2 3">W13003</strain>
    </source>
</reference>
<evidence type="ECO:0000313" key="3">
    <source>
        <dbReference type="Proteomes" id="UP000018733"/>
    </source>
</evidence>
<accession>V8QPN4</accession>
<gene>
    <name evidence="2" type="ORF">W822_20435</name>
</gene>
<name>V8QPN4_9BURK</name>
<keyword evidence="1" id="KW-0472">Membrane</keyword>
<dbReference type="AlphaFoldDB" id="V8QPN4"/>
<comment type="caution">
    <text evidence="2">The sequence shown here is derived from an EMBL/GenBank/DDBJ whole genome shotgun (WGS) entry which is preliminary data.</text>
</comment>
<dbReference type="HOGENOM" id="CLU_3211389_0_0_4"/>
<organism evidence="2 3">
    <name type="scientific">Advenella kashmirensis W13003</name>
    <dbReference type="NCBI Taxonomy" id="1424334"/>
    <lineage>
        <taxon>Bacteria</taxon>
        <taxon>Pseudomonadati</taxon>
        <taxon>Pseudomonadota</taxon>
        <taxon>Betaproteobacteria</taxon>
        <taxon>Burkholderiales</taxon>
        <taxon>Alcaligenaceae</taxon>
    </lineage>
</organism>
<dbReference type="Proteomes" id="UP000018733">
    <property type="component" value="Unassembled WGS sequence"/>
</dbReference>
<evidence type="ECO:0000256" key="1">
    <source>
        <dbReference type="SAM" id="Phobius"/>
    </source>
</evidence>
<keyword evidence="1" id="KW-1133">Transmembrane helix</keyword>
<protein>
    <submittedName>
        <fullName evidence="2">Uncharacterized protein</fullName>
    </submittedName>
</protein>
<dbReference type="EMBL" id="AYXT01000013">
    <property type="protein sequence ID" value="ETF00959.1"/>
    <property type="molecule type" value="Genomic_DNA"/>
</dbReference>
<dbReference type="PATRIC" id="fig|1424334.3.peg.4098"/>